<accession>A0ABY0IIS1</accession>
<evidence type="ECO:0000256" key="1">
    <source>
        <dbReference type="SAM" id="Phobius"/>
    </source>
</evidence>
<feature type="transmembrane region" description="Helical" evidence="1">
    <location>
        <begin position="156"/>
        <end position="173"/>
    </location>
</feature>
<comment type="caution">
    <text evidence="2">The sequence shown here is derived from an EMBL/GenBank/DDBJ whole genome shotgun (WGS) entry which is preliminary data.</text>
</comment>
<feature type="transmembrane region" description="Helical" evidence="1">
    <location>
        <begin position="233"/>
        <end position="252"/>
    </location>
</feature>
<feature type="transmembrane region" description="Helical" evidence="1">
    <location>
        <begin position="91"/>
        <end position="111"/>
    </location>
</feature>
<evidence type="ECO:0008006" key="4">
    <source>
        <dbReference type="Google" id="ProtNLM"/>
    </source>
</evidence>
<evidence type="ECO:0000313" key="2">
    <source>
        <dbReference type="EMBL" id="RZF22858.1"/>
    </source>
</evidence>
<keyword evidence="1" id="KW-0812">Transmembrane</keyword>
<keyword evidence="1" id="KW-1133">Transmembrane helix</keyword>
<keyword evidence="3" id="KW-1185">Reference proteome</keyword>
<feature type="transmembrane region" description="Helical" evidence="1">
    <location>
        <begin position="7"/>
        <end position="26"/>
    </location>
</feature>
<gene>
    <name evidence="2" type="ORF">DAY19_03535</name>
</gene>
<reference evidence="3" key="1">
    <citation type="journal article" date="2019" name="Int. J. Syst. Evol. Microbiol.">
        <title>Halobacteriovorax valvorus sp. nov., a novel prokaryotic predator isolated from coastal seawater of China.</title>
        <authorList>
            <person name="Chen M.-X."/>
        </authorList>
    </citation>
    <scope>NUCLEOTIDE SEQUENCE [LARGE SCALE GENOMIC DNA]</scope>
    <source>
        <strain evidence="3">BL9</strain>
    </source>
</reference>
<feature type="transmembrane region" description="Helical" evidence="1">
    <location>
        <begin position="204"/>
        <end position="221"/>
    </location>
</feature>
<organism evidence="2 3">
    <name type="scientific">Halobacteriovorax vibrionivorans</name>
    <dbReference type="NCBI Taxonomy" id="2152716"/>
    <lineage>
        <taxon>Bacteria</taxon>
        <taxon>Pseudomonadati</taxon>
        <taxon>Bdellovibrionota</taxon>
        <taxon>Bacteriovoracia</taxon>
        <taxon>Bacteriovoracales</taxon>
        <taxon>Halobacteriovoraceae</taxon>
        <taxon>Halobacteriovorax</taxon>
    </lineage>
</organism>
<keyword evidence="1" id="KW-0472">Membrane</keyword>
<sequence length="258" mass="29127">MSNTFEIAKYFFLAAGFGVFAFAPVANSKMTGGGFQKLLSTTCLVSLFFAAITHIITGHSATDLEAILIYISTISILFHHQLHNHYDEKNTALWILYAIPTLLGFIVLYLFQEKNLLNYLYVASSVYYLGAITYAMILGHWYLVTPKLSELPLKRATLAMWALIGIKLIWTAVEHTKLGPYLTEGTQLGGGYAFNWLMVIMRDIWGYLVIFAMSIFGWKLVCMRSTQSATGVFYAMTIFIFIGEIIAIYLFYTYGLLL</sequence>
<feature type="transmembrane region" description="Helical" evidence="1">
    <location>
        <begin position="126"/>
        <end position="144"/>
    </location>
</feature>
<dbReference type="Proteomes" id="UP000443582">
    <property type="component" value="Unassembled WGS sequence"/>
</dbReference>
<name>A0ABY0IIS1_9BACT</name>
<protein>
    <recommendedName>
        <fullName evidence="4">Cytochrome c assembly protein domain-containing protein</fullName>
    </recommendedName>
</protein>
<feature type="transmembrane region" description="Helical" evidence="1">
    <location>
        <begin position="62"/>
        <end position="79"/>
    </location>
</feature>
<dbReference type="RefSeq" id="WP_114705802.1">
    <property type="nucleotide sequence ID" value="NZ_QDKL01000001.1"/>
</dbReference>
<proteinExistence type="predicted"/>
<dbReference type="EMBL" id="QDKL01000001">
    <property type="protein sequence ID" value="RZF22858.1"/>
    <property type="molecule type" value="Genomic_DNA"/>
</dbReference>
<evidence type="ECO:0000313" key="3">
    <source>
        <dbReference type="Proteomes" id="UP000443582"/>
    </source>
</evidence>
<feature type="transmembrane region" description="Helical" evidence="1">
    <location>
        <begin position="38"/>
        <end position="56"/>
    </location>
</feature>